<dbReference type="AlphaFoldDB" id="K1Q2Y4"/>
<dbReference type="InParanoid" id="K1Q2Y4"/>
<evidence type="ECO:0000313" key="1">
    <source>
        <dbReference type="EMBL" id="EKC25744.1"/>
    </source>
</evidence>
<protein>
    <submittedName>
        <fullName evidence="1">Uncharacterized protein</fullName>
    </submittedName>
</protein>
<organism evidence="1">
    <name type="scientific">Magallana gigas</name>
    <name type="common">Pacific oyster</name>
    <name type="synonym">Crassostrea gigas</name>
    <dbReference type="NCBI Taxonomy" id="29159"/>
    <lineage>
        <taxon>Eukaryota</taxon>
        <taxon>Metazoa</taxon>
        <taxon>Spiralia</taxon>
        <taxon>Lophotrochozoa</taxon>
        <taxon>Mollusca</taxon>
        <taxon>Bivalvia</taxon>
        <taxon>Autobranchia</taxon>
        <taxon>Pteriomorphia</taxon>
        <taxon>Ostreida</taxon>
        <taxon>Ostreoidea</taxon>
        <taxon>Ostreidae</taxon>
        <taxon>Magallana</taxon>
    </lineage>
</organism>
<dbReference type="HOGENOM" id="CLU_2981103_0_0_1"/>
<reference evidence="1" key="1">
    <citation type="journal article" date="2012" name="Nature">
        <title>The oyster genome reveals stress adaptation and complexity of shell formation.</title>
        <authorList>
            <person name="Zhang G."/>
            <person name="Fang X."/>
            <person name="Guo X."/>
            <person name="Li L."/>
            <person name="Luo R."/>
            <person name="Xu F."/>
            <person name="Yang P."/>
            <person name="Zhang L."/>
            <person name="Wang X."/>
            <person name="Qi H."/>
            <person name="Xiong Z."/>
            <person name="Que H."/>
            <person name="Xie Y."/>
            <person name="Holland P.W."/>
            <person name="Paps J."/>
            <person name="Zhu Y."/>
            <person name="Wu F."/>
            <person name="Chen Y."/>
            <person name="Wang J."/>
            <person name="Peng C."/>
            <person name="Meng J."/>
            <person name="Yang L."/>
            <person name="Liu J."/>
            <person name="Wen B."/>
            <person name="Zhang N."/>
            <person name="Huang Z."/>
            <person name="Zhu Q."/>
            <person name="Feng Y."/>
            <person name="Mount A."/>
            <person name="Hedgecock D."/>
            <person name="Xu Z."/>
            <person name="Liu Y."/>
            <person name="Domazet-Loso T."/>
            <person name="Du Y."/>
            <person name="Sun X."/>
            <person name="Zhang S."/>
            <person name="Liu B."/>
            <person name="Cheng P."/>
            <person name="Jiang X."/>
            <person name="Li J."/>
            <person name="Fan D."/>
            <person name="Wang W."/>
            <person name="Fu W."/>
            <person name="Wang T."/>
            <person name="Wang B."/>
            <person name="Zhang J."/>
            <person name="Peng Z."/>
            <person name="Li Y."/>
            <person name="Li N."/>
            <person name="Wang J."/>
            <person name="Chen M."/>
            <person name="He Y."/>
            <person name="Tan F."/>
            <person name="Song X."/>
            <person name="Zheng Q."/>
            <person name="Huang R."/>
            <person name="Yang H."/>
            <person name="Du X."/>
            <person name="Chen L."/>
            <person name="Yang M."/>
            <person name="Gaffney P.M."/>
            <person name="Wang S."/>
            <person name="Luo L."/>
            <person name="She Z."/>
            <person name="Ming Y."/>
            <person name="Huang W."/>
            <person name="Zhang S."/>
            <person name="Huang B."/>
            <person name="Zhang Y."/>
            <person name="Qu T."/>
            <person name="Ni P."/>
            <person name="Miao G."/>
            <person name="Wang J."/>
            <person name="Wang Q."/>
            <person name="Steinberg C.E."/>
            <person name="Wang H."/>
            <person name="Li N."/>
            <person name="Qian L."/>
            <person name="Zhang G."/>
            <person name="Li Y."/>
            <person name="Yang H."/>
            <person name="Liu X."/>
            <person name="Wang J."/>
            <person name="Yin Y."/>
            <person name="Wang J."/>
        </authorList>
    </citation>
    <scope>NUCLEOTIDE SEQUENCE [LARGE SCALE GENOMIC DNA]</scope>
    <source>
        <strain evidence="1">05x7-T-G4-1.051#20</strain>
    </source>
</reference>
<gene>
    <name evidence="1" type="ORF">CGI_10004125</name>
</gene>
<name>K1Q2Y4_MAGGI</name>
<dbReference type="EMBL" id="JH817248">
    <property type="protein sequence ID" value="EKC25744.1"/>
    <property type="molecule type" value="Genomic_DNA"/>
</dbReference>
<sequence length="58" mass="6727">MKLIIVFIVACLILEATNEKHDYNTCDVFCHKINDIIGFKHDVIGLTHDRAIYKHETI</sequence>
<accession>K1Q2Y4</accession>
<proteinExistence type="predicted"/>